<feature type="zinc finger region" description="UBR-type" evidence="9">
    <location>
        <begin position="177"/>
        <end position="248"/>
    </location>
</feature>
<dbReference type="EC" id="2.3.2.27" evidence="10"/>
<feature type="compositionally biased region" description="Basic and acidic residues" evidence="11">
    <location>
        <begin position="1180"/>
        <end position="1190"/>
    </location>
</feature>
<dbReference type="Proteomes" id="UP000014760">
    <property type="component" value="Unassembled WGS sequence"/>
</dbReference>
<protein>
    <recommendedName>
        <fullName evidence="10">E3 ubiquitin-protein ligase</fullName>
        <ecNumber evidence="10">2.3.2.27</ecNumber>
    </recommendedName>
</protein>
<dbReference type="GO" id="GO:0000151">
    <property type="term" value="C:ubiquitin ligase complex"/>
    <property type="evidence" value="ECO:0007669"/>
    <property type="project" value="TreeGrafter"/>
</dbReference>
<dbReference type="FunFam" id="2.10.110.30:FF:000002">
    <property type="entry name" value="Putative e3 ubiquitin-protein ligase ubr3"/>
    <property type="match status" value="1"/>
</dbReference>
<dbReference type="Pfam" id="PF02207">
    <property type="entry name" value="zf-UBR"/>
    <property type="match status" value="1"/>
</dbReference>
<evidence type="ECO:0000256" key="2">
    <source>
        <dbReference type="ARBA" id="ARBA00004906"/>
    </source>
</evidence>
<dbReference type="Pfam" id="PF18995">
    <property type="entry name" value="PRT6_C"/>
    <property type="match status" value="1"/>
</dbReference>
<dbReference type="UniPathway" id="UPA00143"/>
<dbReference type="GO" id="GO:0061630">
    <property type="term" value="F:ubiquitin protein ligase activity"/>
    <property type="evidence" value="ECO:0007669"/>
    <property type="project" value="UniProtKB-UniRule"/>
</dbReference>
<feature type="region of interest" description="Disordered" evidence="11">
    <location>
        <begin position="1166"/>
        <end position="1235"/>
    </location>
</feature>
<dbReference type="InterPro" id="IPR039164">
    <property type="entry name" value="UBR1-like"/>
</dbReference>
<name>R7UWL9_CAPTE</name>
<dbReference type="FunCoup" id="R7UWL9">
    <property type="interactions" value="561"/>
</dbReference>
<reference evidence="14" key="3">
    <citation type="submission" date="2015-06" db="UniProtKB">
        <authorList>
            <consortium name="EnsemblMetazoa"/>
        </authorList>
    </citation>
    <scope>IDENTIFICATION</scope>
</reference>
<evidence type="ECO:0000313" key="15">
    <source>
        <dbReference type="Proteomes" id="UP000014760"/>
    </source>
</evidence>
<dbReference type="PROSITE" id="PS51157">
    <property type="entry name" value="ZF_UBR"/>
    <property type="match status" value="1"/>
</dbReference>
<gene>
    <name evidence="13" type="ORF">CAPTEDRAFT_220674</name>
</gene>
<evidence type="ECO:0000313" key="14">
    <source>
        <dbReference type="EnsemblMetazoa" id="CapteP220674"/>
    </source>
</evidence>
<evidence type="ECO:0000313" key="13">
    <source>
        <dbReference type="EMBL" id="ELU10689.1"/>
    </source>
</evidence>
<keyword evidence="4 10" id="KW-0479">Metal-binding</keyword>
<dbReference type="GO" id="GO:0005737">
    <property type="term" value="C:cytoplasm"/>
    <property type="evidence" value="ECO:0007669"/>
    <property type="project" value="TreeGrafter"/>
</dbReference>
<dbReference type="GO" id="GO:0071596">
    <property type="term" value="P:ubiquitin-dependent protein catabolic process via the N-end rule pathway"/>
    <property type="evidence" value="ECO:0007669"/>
    <property type="project" value="UniProtKB-UniRule"/>
</dbReference>
<dbReference type="OMA" id="LTRAWCT"/>
<keyword evidence="7 10" id="KW-0862">Zinc</keyword>
<dbReference type="Gene3D" id="2.10.110.30">
    <property type="match status" value="1"/>
</dbReference>
<dbReference type="EMBL" id="AMQN01005979">
    <property type="status" value="NOT_ANNOTATED_CDS"/>
    <property type="molecule type" value="Genomic_DNA"/>
</dbReference>
<evidence type="ECO:0000256" key="3">
    <source>
        <dbReference type="ARBA" id="ARBA00022679"/>
    </source>
</evidence>
<keyword evidence="15" id="KW-1185">Reference proteome</keyword>
<organism evidence="13">
    <name type="scientific">Capitella teleta</name>
    <name type="common">Polychaete worm</name>
    <dbReference type="NCBI Taxonomy" id="283909"/>
    <lineage>
        <taxon>Eukaryota</taxon>
        <taxon>Metazoa</taxon>
        <taxon>Spiralia</taxon>
        <taxon>Lophotrochozoa</taxon>
        <taxon>Annelida</taxon>
        <taxon>Polychaeta</taxon>
        <taxon>Sedentaria</taxon>
        <taxon>Scolecida</taxon>
        <taxon>Capitellidae</taxon>
        <taxon>Capitella</taxon>
    </lineage>
</organism>
<evidence type="ECO:0000256" key="11">
    <source>
        <dbReference type="SAM" id="MobiDB-lite"/>
    </source>
</evidence>
<comment type="similarity">
    <text evidence="8 10">Belongs to the E3 ubiquitin-protein ligase UBR1-like family.</text>
</comment>
<dbReference type="OrthoDB" id="15304at2759"/>
<dbReference type="InterPro" id="IPR044046">
    <property type="entry name" value="E3_ligase_UBR-like_C"/>
</dbReference>
<dbReference type="PANTHER" id="PTHR21497">
    <property type="entry name" value="UBIQUITIN LIGASE E3 ALPHA-RELATED"/>
    <property type="match status" value="1"/>
</dbReference>
<accession>R7UWL9</accession>
<evidence type="ECO:0000256" key="4">
    <source>
        <dbReference type="ARBA" id="ARBA00022723"/>
    </source>
</evidence>
<comment type="pathway">
    <text evidence="2 10">Protein modification; protein ubiquitination.</text>
</comment>
<evidence type="ECO:0000256" key="5">
    <source>
        <dbReference type="ARBA" id="ARBA00022771"/>
    </source>
</evidence>
<comment type="function">
    <text evidence="10">Ubiquitin ligase protein which is a component of the N-end rule pathway. Recognizes and binds to proteins bearing specific N-terminal residues that are destabilizing according to the N-end rule, leading to their ubiquitination and subsequent degradation.</text>
</comment>
<reference evidence="15" key="1">
    <citation type="submission" date="2012-12" db="EMBL/GenBank/DDBJ databases">
        <authorList>
            <person name="Hellsten U."/>
            <person name="Grimwood J."/>
            <person name="Chapman J.A."/>
            <person name="Shapiro H."/>
            <person name="Aerts A."/>
            <person name="Otillar R.P."/>
            <person name="Terry A.Y."/>
            <person name="Boore J.L."/>
            <person name="Simakov O."/>
            <person name="Marletaz F."/>
            <person name="Cho S.-J."/>
            <person name="Edsinger-Gonzales E."/>
            <person name="Havlak P."/>
            <person name="Kuo D.-H."/>
            <person name="Larsson T."/>
            <person name="Lv J."/>
            <person name="Arendt D."/>
            <person name="Savage R."/>
            <person name="Osoegawa K."/>
            <person name="de Jong P."/>
            <person name="Lindberg D.R."/>
            <person name="Seaver E.C."/>
            <person name="Weisblat D.A."/>
            <person name="Putnam N.H."/>
            <person name="Grigoriev I.V."/>
            <person name="Rokhsar D.S."/>
        </authorList>
    </citation>
    <scope>NUCLEOTIDE SEQUENCE</scope>
    <source>
        <strain evidence="15">I ESC-2004</strain>
    </source>
</reference>
<keyword evidence="6 10" id="KW-0833">Ubl conjugation pathway</keyword>
<dbReference type="EnsemblMetazoa" id="CapteT220674">
    <property type="protein sequence ID" value="CapteP220674"/>
    <property type="gene ID" value="CapteG220674"/>
</dbReference>
<comment type="catalytic activity">
    <reaction evidence="1 10">
        <text>S-ubiquitinyl-[E2 ubiquitin-conjugating enzyme]-L-cysteine + [acceptor protein]-L-lysine = [E2 ubiquitin-conjugating enzyme]-L-cysteine + N(6)-ubiquitinyl-[acceptor protein]-L-lysine.</text>
        <dbReference type="EC" id="2.3.2.27"/>
    </reaction>
</comment>
<evidence type="ECO:0000256" key="10">
    <source>
        <dbReference type="RuleBase" id="RU366018"/>
    </source>
</evidence>
<dbReference type="EMBL" id="KB297286">
    <property type="protein sequence ID" value="ELU10689.1"/>
    <property type="molecule type" value="Genomic_DNA"/>
</dbReference>
<dbReference type="SMART" id="SM00396">
    <property type="entry name" value="ZnF_UBR1"/>
    <property type="match status" value="1"/>
</dbReference>
<sequence length="1891" mass="212856">MAKKGRGSELVCIVAWSMVKAMAVWSLLPIKGWVRYKVFDTIGGVGQQEVKDVGGFVVSDPSWLIDELDGDATIKVGFVKVVVKGEVLDCEQIDWDGRMSALQPLFKRGKPELALYVKTDCLTATRPRHLNTVLSYLLDPTTSIDDCGHLDWLRWLISGGKTFEEFSKTVLAFDNATTCGLVWTADFVAYRCRTCGFSPCMSLCSDCFLAGNHTGHDFNMFRSQAGGACDCGNTSVMGSEGFCPKHGPNQTRKPSAPNDLMAVAEAMMPRLLFRLIQHMRGHSAHDPRFTVTLVLGDAEQFLQFLHQLSDMGAAMRKVFSDVMTDESIYEKLTQITDDSSEFDRRGFANYQAALKSLKCPAVPPEFRGKNFGLDSPLNHKTLLEELLFWTVKFEFGQKLVTLLLSILPIDHYKAAFTKAFMEHYSRISVALVSSSDQAVVRSRISSRVLHISVQLLSPESLAVSMMKRHNLLPIITGSLWYMMRSIRTLSPFNDGPGSGRHMVVDCAKEVLKDHCYWPINSDLNSVLSHREIGIAFLENEMLVGFWMKFIEVFQGMNLNHRELTQHVEYEPETYYAGFSAELEICASPLWALLNHCKHKDCLPLLLNMLRSVVSSLQTWFSLINLRPLSTPNPLQVSFHLPLHRYFAILLSHVIVRFNFPFNDLSLPNDVLQMIMAHPLQLHVAFYEIFSGMWVRNGLQIRGQAMTYIQCHFCNSMIDSDVFILQLCGSRLDPDYFVKTLLQRFHVSDLLTFAKRTDPKRIGFLEPEHQIPMLEGALTTLCMILGIRTKLGLPQSEVTRLEMVTLLCMGDRTHSQLMDAMPDKCDQMDQTKSFEPTLEQVSNYKAPNFEAGGGMQQGIYIPKDEIWESDFDPLYVMLRAIYRRDLQTSLDRYTKNIRKRHGGFKGSLWPPFRVPGDVHPEFKSLRNILHCRSMHGLIFALLYQAVKDKHLSDAVVYFTVYLLEMAVLIPSPKQCNIEISISEPRLDKQLDLWYSSADIFQNINQTIPRMSVSVFEAHEGYRVISARHHEQSDDLQLDSAPLLPDNQLMLQPIGQQMSSLTSMMDEASQSLSSHEHRTRQLRTLGISTEAKPSRSVETPVDESILSLLLKLHDKYAGKPHSYVPEGIRGVATEADMGSRVGDACFFIGKLLDNICRRSENSAGIVERAHREGVQAGKGKKKAGELDKEERRRKARERQKRLMEQFASKQKEFMEQASEDAPTEPESSSGEAASSSPSLGEVKLFDCCICNQSTASTDQRLVGLVANLQSTSILGNRRHATDAVHLPLREPEGTRGTCAEDFHNRFTSLVQEFEETSCLLSVNIGWRGGVHAQTCGHYVHLDCLALYIESLKTQSQSQSIRVGDGEFWCPTCRNLSNTALPIISDGGGAMVLAPPSDPYKLIKWIFHVMETRPIAPITGNSKAAMSTVMENLTKAAYPEFKMCTKLCTGEGVLIFVGSVLRTNLELELIQRGGSPCQQIKSSLASKKPCLLPLIHVLSLHSKILTGQKRPFVDLWSHVTGVSRDGQEACQSVTPYTLEVPLLLKDVSSLLIHLVLNMPSAIPRATYQCLVQALYNLQYVQALAMVSCRFSEEERRAWQRGLEVSSAKVTLESMLGHMISLLEESALFTDDASDVPAICQSVWSPLSVEMSVQEACLPFVRVASLLMHHLYDAPLPVHSQPEASQEFMLLCDYLNLHQSTPKHPSGCTRTQWHCDLLPLLRAWCQHFSQLVRKDASSARMLLSCPVNWVPPQLCHLPHLYDRIFQFYRSRSCQTCGNVPRDPAVCLVCGRLLCFKDRCCAQATVYECVQHSRSCGGGTGIFLIVNSSIIVVIQGPRATAWGSVYLDEHGEEDHYLKRGKPLYLCKERYQLLQDEWLSHSFVRVCKKWIMHIDTL</sequence>
<evidence type="ECO:0000256" key="1">
    <source>
        <dbReference type="ARBA" id="ARBA00000900"/>
    </source>
</evidence>
<proteinExistence type="inferred from homology"/>
<dbReference type="Pfam" id="PF22960">
    <property type="entry name" value="WHD_UBR1"/>
    <property type="match status" value="1"/>
</dbReference>
<dbReference type="InterPro" id="IPR055194">
    <property type="entry name" value="UBR1-like_WH"/>
</dbReference>
<evidence type="ECO:0000256" key="7">
    <source>
        <dbReference type="ARBA" id="ARBA00022833"/>
    </source>
</evidence>
<dbReference type="InterPro" id="IPR003126">
    <property type="entry name" value="Znf_UBR"/>
</dbReference>
<evidence type="ECO:0000259" key="12">
    <source>
        <dbReference type="PROSITE" id="PS51157"/>
    </source>
</evidence>
<dbReference type="HOGENOM" id="CLU_000651_2_1_1"/>
<dbReference type="STRING" id="283909.R7UWL9"/>
<evidence type="ECO:0000256" key="8">
    <source>
        <dbReference type="ARBA" id="ARBA00046341"/>
    </source>
</evidence>
<dbReference type="GO" id="GO:0008270">
    <property type="term" value="F:zinc ion binding"/>
    <property type="evidence" value="ECO:0007669"/>
    <property type="project" value="UniProtKB-UniRule"/>
</dbReference>
<feature type="domain" description="UBR-type" evidence="12">
    <location>
        <begin position="177"/>
        <end position="248"/>
    </location>
</feature>
<keyword evidence="5 10" id="KW-0863">Zinc-finger</keyword>
<dbReference type="PANTHER" id="PTHR21497:SF39">
    <property type="entry name" value="E3 UBIQUITIN-PROTEIN LIGASE UBR3"/>
    <property type="match status" value="1"/>
</dbReference>
<dbReference type="CDD" id="cd19673">
    <property type="entry name" value="UBR-box_UBR3"/>
    <property type="match status" value="1"/>
</dbReference>
<reference evidence="13 15" key="2">
    <citation type="journal article" date="2013" name="Nature">
        <title>Insights into bilaterian evolution from three spiralian genomes.</title>
        <authorList>
            <person name="Simakov O."/>
            <person name="Marletaz F."/>
            <person name="Cho S.J."/>
            <person name="Edsinger-Gonzales E."/>
            <person name="Havlak P."/>
            <person name="Hellsten U."/>
            <person name="Kuo D.H."/>
            <person name="Larsson T."/>
            <person name="Lv J."/>
            <person name="Arendt D."/>
            <person name="Savage R."/>
            <person name="Osoegawa K."/>
            <person name="de Jong P."/>
            <person name="Grimwood J."/>
            <person name="Chapman J.A."/>
            <person name="Shapiro H."/>
            <person name="Aerts A."/>
            <person name="Otillar R.P."/>
            <person name="Terry A.Y."/>
            <person name="Boore J.L."/>
            <person name="Grigoriev I.V."/>
            <person name="Lindberg D.R."/>
            <person name="Seaver E.C."/>
            <person name="Weisblat D.A."/>
            <person name="Putnam N.H."/>
            <person name="Rokhsar D.S."/>
        </authorList>
    </citation>
    <scope>NUCLEOTIDE SEQUENCE</scope>
    <source>
        <strain evidence="13 15">I ESC-2004</strain>
    </source>
</reference>
<evidence type="ECO:0000256" key="9">
    <source>
        <dbReference type="PROSITE-ProRule" id="PRU00508"/>
    </source>
</evidence>
<dbReference type="GO" id="GO:0016567">
    <property type="term" value="P:protein ubiquitination"/>
    <property type="evidence" value="ECO:0007669"/>
    <property type="project" value="UniProtKB-UniRule"/>
</dbReference>
<dbReference type="CDD" id="cd16483">
    <property type="entry name" value="RING-H2_UBR3"/>
    <property type="match status" value="1"/>
</dbReference>
<keyword evidence="3 10" id="KW-0808">Transferase</keyword>
<evidence type="ECO:0000256" key="6">
    <source>
        <dbReference type="ARBA" id="ARBA00022786"/>
    </source>
</evidence>
<feature type="compositionally biased region" description="Low complexity" evidence="11">
    <location>
        <begin position="1222"/>
        <end position="1235"/>
    </location>
</feature>